<dbReference type="GO" id="GO:0004497">
    <property type="term" value="F:monooxygenase activity"/>
    <property type="evidence" value="ECO:0007669"/>
    <property type="project" value="InterPro"/>
</dbReference>
<evidence type="ECO:0000313" key="8">
    <source>
        <dbReference type="Proteomes" id="UP000054321"/>
    </source>
</evidence>
<dbReference type="Pfam" id="PF01494">
    <property type="entry name" value="FAD_binding_3"/>
    <property type="match status" value="2"/>
</dbReference>
<dbReference type="InParanoid" id="A0A0C3HXA5"/>
<dbReference type="GO" id="GO:0071949">
    <property type="term" value="F:FAD binding"/>
    <property type="evidence" value="ECO:0007669"/>
    <property type="project" value="InterPro"/>
</dbReference>
<feature type="domain" description="FAD-binding" evidence="6">
    <location>
        <begin position="10"/>
        <end position="72"/>
    </location>
</feature>
<gene>
    <name evidence="7" type="ORF">OIDMADRAFT_110104</name>
</gene>
<keyword evidence="2" id="KW-0285">Flavoprotein</keyword>
<dbReference type="InterPro" id="IPR050562">
    <property type="entry name" value="FAD_mOase_fung"/>
</dbReference>
<accession>A0A0C3HXA5</accession>
<proteinExistence type="inferred from homology"/>
<dbReference type="AlphaFoldDB" id="A0A0C3HXA5"/>
<dbReference type="HOGENOM" id="CLU_009665_12_2_1"/>
<dbReference type="PANTHER" id="PTHR47356">
    <property type="entry name" value="FAD-DEPENDENT MONOOXYGENASE ASQG-RELATED"/>
    <property type="match status" value="1"/>
</dbReference>
<evidence type="ECO:0000256" key="4">
    <source>
        <dbReference type="ARBA" id="ARBA00023002"/>
    </source>
</evidence>
<protein>
    <recommendedName>
        <fullName evidence="6">FAD-binding domain-containing protein</fullName>
    </recommendedName>
</protein>
<sequence length="428" mass="47973">MPPSSAHQFRVVIVGGGPVGLCLAHALSHAGIEYVLLERRDSVVEESGFGLALWPHGVRILDQLGLLEEAREIYLPMSDKYNYWPDGSEISHNNLYDKRILTSKKVISIDSHAQGVKVRCDDGSVEEGSIVIGCDGVHSIVRGIMRELALKSSAKTANVERPMAAQYQLLAGHIRRIPNLEPNRLWEIRNNALSMQIFMSEDQGWFLIYKRLAAPAYQYTRYTDEDAEAFAKEIMDYPVMQGMKFRDLWDVRKWVRLVNIEEGIVKNWHWDRIVLVGDSAHKMTPNAGLSVNQGFQGVAALTNILLKLLLKTPNPDTKALTAAFGAYQAQTEKGAKDSLWLSKLYTRTTSWHNILYKLADFAGPYLGGDLVLFRTLASPIVMQGLVLDFLPEPGYKAGRLKWANKVSKEKRENGVVDGSLRQDHGKVS</sequence>
<comment type="similarity">
    <text evidence="1">Belongs to the paxM FAD-dependent monooxygenase family.</text>
</comment>
<feature type="region of interest" description="Disordered" evidence="5">
    <location>
        <begin position="408"/>
        <end position="428"/>
    </location>
</feature>
<dbReference type="OrthoDB" id="2431938at2759"/>
<reference evidence="8" key="2">
    <citation type="submission" date="2015-01" db="EMBL/GenBank/DDBJ databases">
        <title>Evolutionary Origins and Diversification of the Mycorrhizal Mutualists.</title>
        <authorList>
            <consortium name="DOE Joint Genome Institute"/>
            <consortium name="Mycorrhizal Genomics Consortium"/>
            <person name="Kohler A."/>
            <person name="Kuo A."/>
            <person name="Nagy L.G."/>
            <person name="Floudas D."/>
            <person name="Copeland A."/>
            <person name="Barry K.W."/>
            <person name="Cichocki N."/>
            <person name="Veneault-Fourrey C."/>
            <person name="LaButti K."/>
            <person name="Lindquist E.A."/>
            <person name="Lipzen A."/>
            <person name="Lundell T."/>
            <person name="Morin E."/>
            <person name="Murat C."/>
            <person name="Riley R."/>
            <person name="Ohm R."/>
            <person name="Sun H."/>
            <person name="Tunlid A."/>
            <person name="Henrissat B."/>
            <person name="Grigoriev I.V."/>
            <person name="Hibbett D.S."/>
            <person name="Martin F."/>
        </authorList>
    </citation>
    <scope>NUCLEOTIDE SEQUENCE [LARGE SCALE GENOMIC DNA]</scope>
    <source>
        <strain evidence="8">Zn</strain>
    </source>
</reference>
<dbReference type="EMBL" id="KN832870">
    <property type="protein sequence ID" value="KIN06862.1"/>
    <property type="molecule type" value="Genomic_DNA"/>
</dbReference>
<dbReference type="InterPro" id="IPR036188">
    <property type="entry name" value="FAD/NAD-bd_sf"/>
</dbReference>
<dbReference type="SUPFAM" id="SSF51905">
    <property type="entry name" value="FAD/NAD(P)-binding domain"/>
    <property type="match status" value="1"/>
</dbReference>
<evidence type="ECO:0000256" key="3">
    <source>
        <dbReference type="ARBA" id="ARBA00022827"/>
    </source>
</evidence>
<dbReference type="PANTHER" id="PTHR47356:SF2">
    <property type="entry name" value="FAD-BINDING DOMAIN-CONTAINING PROTEIN-RELATED"/>
    <property type="match status" value="1"/>
</dbReference>
<keyword evidence="3" id="KW-0274">FAD</keyword>
<evidence type="ECO:0000256" key="2">
    <source>
        <dbReference type="ARBA" id="ARBA00022630"/>
    </source>
</evidence>
<dbReference type="Gene3D" id="3.50.50.60">
    <property type="entry name" value="FAD/NAD(P)-binding domain"/>
    <property type="match status" value="1"/>
</dbReference>
<evidence type="ECO:0000259" key="6">
    <source>
        <dbReference type="Pfam" id="PF01494"/>
    </source>
</evidence>
<keyword evidence="8" id="KW-1185">Reference proteome</keyword>
<evidence type="ECO:0000313" key="7">
    <source>
        <dbReference type="EMBL" id="KIN06862.1"/>
    </source>
</evidence>
<evidence type="ECO:0000256" key="1">
    <source>
        <dbReference type="ARBA" id="ARBA00007992"/>
    </source>
</evidence>
<dbReference type="Proteomes" id="UP000054321">
    <property type="component" value="Unassembled WGS sequence"/>
</dbReference>
<dbReference type="PRINTS" id="PR00420">
    <property type="entry name" value="RNGMNOXGNASE"/>
</dbReference>
<dbReference type="InterPro" id="IPR002938">
    <property type="entry name" value="FAD-bd"/>
</dbReference>
<reference evidence="7 8" key="1">
    <citation type="submission" date="2014-04" db="EMBL/GenBank/DDBJ databases">
        <authorList>
            <consortium name="DOE Joint Genome Institute"/>
            <person name="Kuo A."/>
            <person name="Martino E."/>
            <person name="Perotto S."/>
            <person name="Kohler A."/>
            <person name="Nagy L.G."/>
            <person name="Floudas D."/>
            <person name="Copeland A."/>
            <person name="Barry K.W."/>
            <person name="Cichocki N."/>
            <person name="Veneault-Fourrey C."/>
            <person name="LaButti K."/>
            <person name="Lindquist E.A."/>
            <person name="Lipzen A."/>
            <person name="Lundell T."/>
            <person name="Morin E."/>
            <person name="Murat C."/>
            <person name="Sun H."/>
            <person name="Tunlid A."/>
            <person name="Henrissat B."/>
            <person name="Grigoriev I.V."/>
            <person name="Hibbett D.S."/>
            <person name="Martin F."/>
            <person name="Nordberg H.P."/>
            <person name="Cantor M.N."/>
            <person name="Hua S.X."/>
        </authorList>
    </citation>
    <scope>NUCLEOTIDE SEQUENCE [LARGE SCALE GENOMIC DNA]</scope>
    <source>
        <strain evidence="7 8">Zn</strain>
    </source>
</reference>
<feature type="domain" description="FAD-binding" evidence="6">
    <location>
        <begin position="101"/>
        <end position="309"/>
    </location>
</feature>
<keyword evidence="4" id="KW-0560">Oxidoreductase</keyword>
<evidence type="ECO:0000256" key="5">
    <source>
        <dbReference type="SAM" id="MobiDB-lite"/>
    </source>
</evidence>
<name>A0A0C3HXA5_OIDMZ</name>
<organism evidence="7 8">
    <name type="scientific">Oidiodendron maius (strain Zn)</name>
    <dbReference type="NCBI Taxonomy" id="913774"/>
    <lineage>
        <taxon>Eukaryota</taxon>
        <taxon>Fungi</taxon>
        <taxon>Dikarya</taxon>
        <taxon>Ascomycota</taxon>
        <taxon>Pezizomycotina</taxon>
        <taxon>Leotiomycetes</taxon>
        <taxon>Leotiomycetes incertae sedis</taxon>
        <taxon>Myxotrichaceae</taxon>
        <taxon>Oidiodendron</taxon>
    </lineage>
</organism>